<evidence type="ECO:0000313" key="1">
    <source>
        <dbReference type="EMBL" id="KAF6023041.1"/>
    </source>
</evidence>
<dbReference type="Proteomes" id="UP000593567">
    <property type="component" value="Unassembled WGS sequence"/>
</dbReference>
<accession>A0A7J7JBN2</accession>
<name>A0A7J7JBN2_BUGNE</name>
<gene>
    <name evidence="1" type="ORF">EB796_018654</name>
</gene>
<dbReference type="InterPro" id="IPR013320">
    <property type="entry name" value="ConA-like_dom_sf"/>
</dbReference>
<dbReference type="EMBL" id="VXIV02002770">
    <property type="protein sequence ID" value="KAF6023041.1"/>
    <property type="molecule type" value="Genomic_DNA"/>
</dbReference>
<keyword evidence="2" id="KW-1185">Reference proteome</keyword>
<protein>
    <submittedName>
        <fullName evidence="1">Uncharacterized protein</fullName>
    </submittedName>
</protein>
<evidence type="ECO:0000313" key="2">
    <source>
        <dbReference type="Proteomes" id="UP000593567"/>
    </source>
</evidence>
<dbReference type="AlphaFoldDB" id="A0A7J7JBN2"/>
<comment type="caution">
    <text evidence="1">The sequence shown here is derived from an EMBL/GenBank/DDBJ whole genome shotgun (WGS) entry which is preliminary data.</text>
</comment>
<organism evidence="1 2">
    <name type="scientific">Bugula neritina</name>
    <name type="common">Brown bryozoan</name>
    <name type="synonym">Sertularia neritina</name>
    <dbReference type="NCBI Taxonomy" id="10212"/>
    <lineage>
        <taxon>Eukaryota</taxon>
        <taxon>Metazoa</taxon>
        <taxon>Spiralia</taxon>
        <taxon>Lophotrochozoa</taxon>
        <taxon>Bryozoa</taxon>
        <taxon>Gymnolaemata</taxon>
        <taxon>Cheilostomatida</taxon>
        <taxon>Flustrina</taxon>
        <taxon>Buguloidea</taxon>
        <taxon>Bugulidae</taxon>
        <taxon>Bugula</taxon>
    </lineage>
</organism>
<dbReference type="OrthoDB" id="6161718at2759"/>
<dbReference type="Gene3D" id="2.60.120.200">
    <property type="match status" value="1"/>
</dbReference>
<sequence length="122" mass="14367">MPKRTVKEVWNIIYIDDFNREPQFAIRMDGTSKTISIEYRNYNYKLTTKTFSGDAVAAIFDLNWHKISMSFLEDRVVLYLDCKDAGTVLWVMMCVPQSVQTEMSTWPRTAWTNLHRLTCNGW</sequence>
<reference evidence="1" key="1">
    <citation type="submission" date="2020-06" db="EMBL/GenBank/DDBJ databases">
        <title>Draft genome of Bugula neritina, a colonial animal packing powerful symbionts and potential medicines.</title>
        <authorList>
            <person name="Rayko M."/>
        </authorList>
    </citation>
    <scope>NUCLEOTIDE SEQUENCE [LARGE SCALE GENOMIC DNA]</scope>
    <source>
        <strain evidence="1">Kwan_BN1</strain>
    </source>
</reference>
<proteinExistence type="predicted"/>
<dbReference type="SUPFAM" id="SSF49899">
    <property type="entry name" value="Concanavalin A-like lectins/glucanases"/>
    <property type="match status" value="1"/>
</dbReference>